<dbReference type="Proteomes" id="UP000487757">
    <property type="component" value="Unassembled WGS sequence"/>
</dbReference>
<accession>A0A7K0G0L8</accession>
<proteinExistence type="predicted"/>
<reference evidence="2 3" key="1">
    <citation type="submission" date="2019-11" db="EMBL/GenBank/DDBJ databases">
        <title>Pedobacter petrophilus genome.</title>
        <authorList>
            <person name="Feldbauer M.J."/>
            <person name="Newman J.D."/>
        </authorList>
    </citation>
    <scope>NUCLEOTIDE SEQUENCE [LARGE SCALE GENOMIC DNA]</scope>
    <source>
        <strain evidence="2 3">LMG 29686</strain>
    </source>
</reference>
<sequence length="59" mass="6710">MKTKKLEKKTVFLFKRTNLSNLTKEQMRKINGGDSTNNDNDTPISTGANICNETINQTY</sequence>
<protein>
    <recommendedName>
        <fullName evidence="4">Bacteriocin</fullName>
    </recommendedName>
</protein>
<dbReference type="AlphaFoldDB" id="A0A7K0G0L8"/>
<feature type="region of interest" description="Disordered" evidence="1">
    <location>
        <begin position="29"/>
        <end position="48"/>
    </location>
</feature>
<evidence type="ECO:0000256" key="1">
    <source>
        <dbReference type="SAM" id="MobiDB-lite"/>
    </source>
</evidence>
<evidence type="ECO:0000313" key="2">
    <source>
        <dbReference type="EMBL" id="MRX77397.1"/>
    </source>
</evidence>
<feature type="compositionally biased region" description="Low complexity" evidence="1">
    <location>
        <begin position="32"/>
        <end position="42"/>
    </location>
</feature>
<keyword evidence="3" id="KW-1185">Reference proteome</keyword>
<evidence type="ECO:0000313" key="3">
    <source>
        <dbReference type="Proteomes" id="UP000487757"/>
    </source>
</evidence>
<evidence type="ECO:0008006" key="4">
    <source>
        <dbReference type="Google" id="ProtNLM"/>
    </source>
</evidence>
<dbReference type="EMBL" id="WKKH01000024">
    <property type="protein sequence ID" value="MRX77397.1"/>
    <property type="molecule type" value="Genomic_DNA"/>
</dbReference>
<dbReference type="RefSeq" id="WP_154281778.1">
    <property type="nucleotide sequence ID" value="NZ_JBHUJQ010000001.1"/>
</dbReference>
<dbReference type="OrthoDB" id="773274at2"/>
<comment type="caution">
    <text evidence="2">The sequence shown here is derived from an EMBL/GenBank/DDBJ whole genome shotgun (WGS) entry which is preliminary data.</text>
</comment>
<gene>
    <name evidence="2" type="ORF">GJU39_15020</name>
</gene>
<name>A0A7K0G0L8_9SPHI</name>
<organism evidence="2 3">
    <name type="scientific">Pedobacter petrophilus</name>
    <dbReference type="NCBI Taxonomy" id="1908241"/>
    <lineage>
        <taxon>Bacteria</taxon>
        <taxon>Pseudomonadati</taxon>
        <taxon>Bacteroidota</taxon>
        <taxon>Sphingobacteriia</taxon>
        <taxon>Sphingobacteriales</taxon>
        <taxon>Sphingobacteriaceae</taxon>
        <taxon>Pedobacter</taxon>
    </lineage>
</organism>